<comment type="caution">
    <text evidence="2">The sequence shown here is derived from an EMBL/GenBank/DDBJ whole genome shotgun (WGS) entry which is preliminary data.</text>
</comment>
<name>A0ABT3JY75_9XANT</name>
<dbReference type="RefSeq" id="WP_265128162.1">
    <property type="nucleotide sequence ID" value="NZ_JAPCHY010000009.1"/>
</dbReference>
<keyword evidence="1" id="KW-1133">Transmembrane helix</keyword>
<keyword evidence="3" id="KW-1185">Reference proteome</keyword>
<accession>A0ABT3JY75</accession>
<reference evidence="2 3" key="1">
    <citation type="submission" date="2022-10" db="EMBL/GenBank/DDBJ databases">
        <title>Xanthomonas sp. H13-6.</title>
        <authorList>
            <person name="Liu X."/>
            <person name="Deng Z."/>
            <person name="Jiang Y."/>
            <person name="Yu T."/>
            <person name="Ai J."/>
        </authorList>
    </citation>
    <scope>NUCLEOTIDE SEQUENCE [LARGE SCALE GENOMIC DNA]</scope>
    <source>
        <strain evidence="2 3">H13-6</strain>
    </source>
</reference>
<keyword evidence="1" id="KW-0812">Transmembrane</keyword>
<proteinExistence type="predicted"/>
<organism evidence="2 3">
    <name type="scientific">Xanthomonas chitinilytica</name>
    <dbReference type="NCBI Taxonomy" id="2989819"/>
    <lineage>
        <taxon>Bacteria</taxon>
        <taxon>Pseudomonadati</taxon>
        <taxon>Pseudomonadota</taxon>
        <taxon>Gammaproteobacteria</taxon>
        <taxon>Lysobacterales</taxon>
        <taxon>Lysobacteraceae</taxon>
        <taxon>Xanthomonas</taxon>
    </lineage>
</organism>
<evidence type="ECO:0000313" key="2">
    <source>
        <dbReference type="EMBL" id="MCW4473179.1"/>
    </source>
</evidence>
<sequence>MYWLFLLLAIGAFMLAISTPQMWLLVLSLLASLGFFLLWIRGLYVAKIGGVLPDAPRSLHPAEVQRLREQLRPAAPAEEAAAPPPAPRNEP</sequence>
<evidence type="ECO:0000313" key="3">
    <source>
        <dbReference type="Proteomes" id="UP001209922"/>
    </source>
</evidence>
<dbReference type="Proteomes" id="UP001209922">
    <property type="component" value="Unassembled WGS sequence"/>
</dbReference>
<protein>
    <submittedName>
        <fullName evidence="2">Uncharacterized protein</fullName>
    </submittedName>
</protein>
<keyword evidence="1" id="KW-0472">Membrane</keyword>
<dbReference type="EMBL" id="JAPCHY010000009">
    <property type="protein sequence ID" value="MCW4473179.1"/>
    <property type="molecule type" value="Genomic_DNA"/>
</dbReference>
<gene>
    <name evidence="2" type="ORF">OK345_11760</name>
</gene>
<evidence type="ECO:0000256" key="1">
    <source>
        <dbReference type="SAM" id="Phobius"/>
    </source>
</evidence>
<feature type="transmembrane region" description="Helical" evidence="1">
    <location>
        <begin position="26"/>
        <end position="44"/>
    </location>
</feature>